<dbReference type="EMBL" id="GDKF01007038">
    <property type="protein sequence ID" value="JAT71584.1"/>
    <property type="molecule type" value="Transcribed_RNA"/>
</dbReference>
<dbReference type="PANTHER" id="PTHR14969">
    <property type="entry name" value="SPHINGOSINE-1-PHOSPHATE PHOSPHOHYDROLASE"/>
    <property type="match status" value="1"/>
</dbReference>
<keyword evidence="1" id="KW-0812">Transmembrane</keyword>
<dbReference type="InterPro" id="IPR000326">
    <property type="entry name" value="PAP2/HPO"/>
</dbReference>
<accession>A0A1D1ZXB0</accession>
<dbReference type="SMART" id="SM00014">
    <property type="entry name" value="acidPPc"/>
    <property type="match status" value="1"/>
</dbReference>
<evidence type="ECO:0000256" key="1">
    <source>
        <dbReference type="SAM" id="Phobius"/>
    </source>
</evidence>
<dbReference type="AlphaFoldDB" id="A0A1D1ZXB0"/>
<feature type="domain" description="Phosphatidic acid phosphatase type 2/haloperoxidase" evidence="2">
    <location>
        <begin position="72"/>
        <end position="186"/>
    </location>
</feature>
<evidence type="ECO:0000259" key="2">
    <source>
        <dbReference type="SMART" id="SM00014"/>
    </source>
</evidence>
<protein>
    <recommendedName>
        <fullName evidence="2">Phosphatidic acid phosphatase type 2/haloperoxidase domain-containing protein</fullName>
    </recommendedName>
</protein>
<keyword evidence="1" id="KW-0472">Membrane</keyword>
<organism evidence="3">
    <name type="scientific">Auxenochlorella protothecoides</name>
    <name type="common">Green microalga</name>
    <name type="synonym">Chlorella protothecoides</name>
    <dbReference type="NCBI Taxonomy" id="3075"/>
    <lineage>
        <taxon>Eukaryota</taxon>
        <taxon>Viridiplantae</taxon>
        <taxon>Chlorophyta</taxon>
        <taxon>core chlorophytes</taxon>
        <taxon>Trebouxiophyceae</taxon>
        <taxon>Chlorellales</taxon>
        <taxon>Chlorellaceae</taxon>
        <taxon>Auxenochlorella</taxon>
    </lineage>
</organism>
<dbReference type="GO" id="GO:0042392">
    <property type="term" value="F:sphingosine-1-phosphate phosphatase activity"/>
    <property type="evidence" value="ECO:0007669"/>
    <property type="project" value="TreeGrafter"/>
</dbReference>
<proteinExistence type="predicted"/>
<sequence>MSRSHRRAAKTPPWLGVLVDTDERWSNYLYILGTAYPRFLWLFFEYSGDGIVWLAIALAAFFQPRATLTQQTLVLNFLAGWALDLVLVGTLKFLIRRRRPVYNVAEDFLVVVAVDAHSFPSGHAARVSFIAQFLILCLGRAYPRLSFLAMYWAVSTALSRAAMGRHYLADVAAGLLVGVGTVLLVSKGGYSRDTLLVSQAQTRALRQWAQSWLHGKGIARAG</sequence>
<reference evidence="3" key="1">
    <citation type="submission" date="2015-08" db="EMBL/GenBank/DDBJ databases">
        <authorList>
            <person name="Babu N.S."/>
            <person name="Beckwith C.J."/>
            <person name="Beseler K.G."/>
            <person name="Brison A."/>
            <person name="Carone J.V."/>
            <person name="Caskin T.P."/>
            <person name="Diamond M."/>
            <person name="Durham M.E."/>
            <person name="Foxe J.M."/>
            <person name="Go M."/>
            <person name="Henderson B.A."/>
            <person name="Jones I.B."/>
            <person name="McGettigan J.A."/>
            <person name="Micheletti S.J."/>
            <person name="Nasrallah M.E."/>
            <person name="Ortiz D."/>
            <person name="Piller C.R."/>
            <person name="Privatt S.R."/>
            <person name="Schneider S.L."/>
            <person name="Sharp S."/>
            <person name="Smith T.C."/>
            <person name="Stanton J.D."/>
            <person name="Ullery H.E."/>
            <person name="Wilson R.J."/>
            <person name="Serrano M.G."/>
            <person name="Buck G."/>
            <person name="Lee V."/>
            <person name="Wang Y."/>
            <person name="Carvalho R."/>
            <person name="Voegtly L."/>
            <person name="Shi R."/>
            <person name="Duckworth R."/>
            <person name="Johnson A."/>
            <person name="Loviza R."/>
            <person name="Walstead R."/>
            <person name="Shah Z."/>
            <person name="Kiflezghi M."/>
            <person name="Wade K."/>
            <person name="Ball S.L."/>
            <person name="Bradley K.W."/>
            <person name="Asai D.J."/>
            <person name="Bowman C.A."/>
            <person name="Russell D.A."/>
            <person name="Pope W.H."/>
            <person name="Jacobs-Sera D."/>
            <person name="Hendrix R.W."/>
            <person name="Hatfull G.F."/>
        </authorList>
    </citation>
    <scope>NUCLEOTIDE SEQUENCE</scope>
</reference>
<feature type="transmembrane region" description="Helical" evidence="1">
    <location>
        <begin position="39"/>
        <end position="62"/>
    </location>
</feature>
<dbReference type="Pfam" id="PF01569">
    <property type="entry name" value="PAP2"/>
    <property type="match status" value="1"/>
</dbReference>
<dbReference type="SUPFAM" id="SSF48317">
    <property type="entry name" value="Acid phosphatase/Vanadium-dependent haloperoxidase"/>
    <property type="match status" value="1"/>
</dbReference>
<dbReference type="PANTHER" id="PTHR14969:SF13">
    <property type="entry name" value="AT30094P"/>
    <property type="match status" value="1"/>
</dbReference>
<keyword evidence="1" id="KW-1133">Transmembrane helix</keyword>
<name>A0A1D1ZXB0_AUXPR</name>
<feature type="transmembrane region" description="Helical" evidence="1">
    <location>
        <begin position="166"/>
        <end position="185"/>
    </location>
</feature>
<dbReference type="InterPro" id="IPR036938">
    <property type="entry name" value="PAP2/HPO_sf"/>
</dbReference>
<evidence type="ECO:0000313" key="3">
    <source>
        <dbReference type="EMBL" id="JAT71584.1"/>
    </source>
</evidence>
<feature type="transmembrane region" description="Helical" evidence="1">
    <location>
        <begin position="74"/>
        <end position="95"/>
    </location>
</feature>
<gene>
    <name evidence="3" type="ORF">g.2746</name>
</gene>
<dbReference type="Gene3D" id="1.20.144.10">
    <property type="entry name" value="Phosphatidic acid phosphatase type 2/haloperoxidase"/>
    <property type="match status" value="1"/>
</dbReference>